<dbReference type="GeneID" id="76521700"/>
<dbReference type="Pfam" id="PF14206">
    <property type="entry name" value="Cys_rich_CPCC"/>
    <property type="match status" value="1"/>
</dbReference>
<evidence type="ECO:0000259" key="1">
    <source>
        <dbReference type="Pfam" id="PF14206"/>
    </source>
</evidence>
<evidence type="ECO:0000313" key="2">
    <source>
        <dbReference type="EMBL" id="CRL62086.1"/>
    </source>
</evidence>
<protein>
    <recommendedName>
        <fullName evidence="1">Cysteine-rich CPCC domain-containing protein</fullName>
    </recommendedName>
</protein>
<dbReference type="Proteomes" id="UP000183920">
    <property type="component" value="Unassembled WGS sequence"/>
</dbReference>
<reference evidence="2" key="1">
    <citation type="submission" date="2015-06" db="EMBL/GenBank/DDBJ databases">
        <authorList>
            <person name="Urmite Genomes Urmite Genomes"/>
        </authorList>
    </citation>
    <scope>NUCLEOTIDE SEQUENCE [LARGE SCALE GENOMIC DNA]</scope>
    <source>
        <strain evidence="2">CSUR P1867</strain>
    </source>
</reference>
<dbReference type="RefSeq" id="WP_072063767.1">
    <property type="nucleotide sequence ID" value="NZ_CAXOKJ010000002.1"/>
</dbReference>
<name>A0A0G4Q954_9GAMM</name>
<dbReference type="EMBL" id="CVRY01000003">
    <property type="protein sequence ID" value="CRL62086.1"/>
    <property type="molecule type" value="Genomic_DNA"/>
</dbReference>
<sequence>MIEKRSCHLPLEVSCVACHYFVFKDKDEAFFEICPVCGWQNDGTKEGQYSGCNHSTLEDYRNTETFKESCLQSATFYMKSPY</sequence>
<feature type="domain" description="Cysteine-rich CPCC" evidence="1">
    <location>
        <begin position="14"/>
        <end position="62"/>
    </location>
</feature>
<gene>
    <name evidence="2" type="ORF">BN1804_01799</name>
    <name evidence="3" type="ORF">JFQ69_08855</name>
</gene>
<dbReference type="AlphaFoldDB" id="A0A0G4Q954"/>
<dbReference type="Proteomes" id="UP000619976">
    <property type="component" value="Unassembled WGS sequence"/>
</dbReference>
<accession>A0A379EIP5</accession>
<accession>A0A0G4Q954</accession>
<reference evidence="3 5" key="3">
    <citation type="submission" date="2020-12" db="EMBL/GenBank/DDBJ databases">
        <title>Enhanced detection system for hospital associated transmission using whole genome sequencing surveillance.</title>
        <authorList>
            <person name="Harrison L.H."/>
            <person name="Van Tyne D."/>
            <person name="Marsh J.W."/>
            <person name="Griffith M.P."/>
            <person name="Snyder D.J."/>
            <person name="Cooper V.S."/>
            <person name="Mustapha M."/>
        </authorList>
    </citation>
    <scope>NUCLEOTIDE SEQUENCE [LARGE SCALE GENOMIC DNA]</scope>
    <source>
        <strain evidence="3 5">PR00195</strain>
    </source>
</reference>
<evidence type="ECO:0000313" key="4">
    <source>
        <dbReference type="Proteomes" id="UP000183920"/>
    </source>
</evidence>
<dbReference type="InterPro" id="IPR025983">
    <property type="entry name" value="Cys_rich_CPCC"/>
</dbReference>
<dbReference type="EMBL" id="JAEKCB010000003">
    <property type="protein sequence ID" value="MBJ2117766.1"/>
    <property type="molecule type" value="Genomic_DNA"/>
</dbReference>
<organism evidence="2 4">
    <name type="scientific">Proteus penneri</name>
    <dbReference type="NCBI Taxonomy" id="102862"/>
    <lineage>
        <taxon>Bacteria</taxon>
        <taxon>Pseudomonadati</taxon>
        <taxon>Pseudomonadota</taxon>
        <taxon>Gammaproteobacteria</taxon>
        <taxon>Enterobacterales</taxon>
        <taxon>Morganellaceae</taxon>
        <taxon>Proteus</taxon>
    </lineage>
</organism>
<keyword evidence="5" id="KW-1185">Reference proteome</keyword>
<proteinExistence type="predicted"/>
<evidence type="ECO:0000313" key="5">
    <source>
        <dbReference type="Proteomes" id="UP000619976"/>
    </source>
</evidence>
<evidence type="ECO:0000313" key="3">
    <source>
        <dbReference type="EMBL" id="MBJ2117766.1"/>
    </source>
</evidence>
<reference evidence="4" key="2">
    <citation type="submission" date="2015-06" db="EMBL/GenBank/DDBJ databases">
        <authorList>
            <person name="Urmite Genomes"/>
        </authorList>
    </citation>
    <scope>NUCLEOTIDE SEQUENCE [LARGE SCALE GENOMIC DNA]</scope>
    <source>
        <strain evidence="4">CSUR P1867</strain>
    </source>
</reference>